<name>A0A6G1GFS9_9PEZI</name>
<dbReference type="Gene3D" id="1.10.10.60">
    <property type="entry name" value="Homeodomain-like"/>
    <property type="match status" value="1"/>
</dbReference>
<evidence type="ECO:0000313" key="7">
    <source>
        <dbReference type="EMBL" id="KAF1816729.1"/>
    </source>
</evidence>
<comment type="subcellular location">
    <subcellularLocation>
        <location evidence="4">Nucleus</location>
    </subcellularLocation>
</comment>
<dbReference type="SMART" id="SM00389">
    <property type="entry name" value="HOX"/>
    <property type="match status" value="1"/>
</dbReference>
<dbReference type="GO" id="GO:0006355">
    <property type="term" value="P:regulation of DNA-templated transcription"/>
    <property type="evidence" value="ECO:0007669"/>
    <property type="project" value="InterPro"/>
</dbReference>
<dbReference type="PANTHER" id="PTHR11850">
    <property type="entry name" value="HOMEOBOX PROTEIN TRANSCRIPTION FACTORS"/>
    <property type="match status" value="1"/>
</dbReference>
<feature type="compositionally biased region" description="Polar residues" evidence="5">
    <location>
        <begin position="47"/>
        <end position="63"/>
    </location>
</feature>
<dbReference type="InterPro" id="IPR008422">
    <property type="entry name" value="KN_HD"/>
</dbReference>
<feature type="region of interest" description="Disordered" evidence="5">
    <location>
        <begin position="1"/>
        <end position="170"/>
    </location>
</feature>
<feature type="region of interest" description="Disordered" evidence="5">
    <location>
        <begin position="249"/>
        <end position="268"/>
    </location>
</feature>
<feature type="domain" description="Homeobox" evidence="6">
    <location>
        <begin position="186"/>
        <end position="249"/>
    </location>
</feature>
<feature type="DNA-binding region" description="Homeobox" evidence="4">
    <location>
        <begin position="188"/>
        <end position="250"/>
    </location>
</feature>
<keyword evidence="2 4" id="KW-0371">Homeobox</keyword>
<dbReference type="InterPro" id="IPR009057">
    <property type="entry name" value="Homeodomain-like_sf"/>
</dbReference>
<dbReference type="InterPro" id="IPR001356">
    <property type="entry name" value="HD"/>
</dbReference>
<keyword evidence="3 4" id="KW-0539">Nucleus</keyword>
<dbReference type="Proteomes" id="UP000504638">
    <property type="component" value="Unplaced"/>
</dbReference>
<evidence type="ECO:0000256" key="3">
    <source>
        <dbReference type="ARBA" id="ARBA00023242"/>
    </source>
</evidence>
<feature type="compositionally biased region" description="Low complexity" evidence="5">
    <location>
        <begin position="123"/>
        <end position="140"/>
    </location>
</feature>
<feature type="compositionally biased region" description="Polar residues" evidence="5">
    <location>
        <begin position="155"/>
        <end position="168"/>
    </location>
</feature>
<gene>
    <name evidence="7 9" type="ORF">P152DRAFT_446345</name>
</gene>
<organism evidence="7">
    <name type="scientific">Eremomyces bilateralis CBS 781.70</name>
    <dbReference type="NCBI Taxonomy" id="1392243"/>
    <lineage>
        <taxon>Eukaryota</taxon>
        <taxon>Fungi</taxon>
        <taxon>Dikarya</taxon>
        <taxon>Ascomycota</taxon>
        <taxon>Pezizomycotina</taxon>
        <taxon>Dothideomycetes</taxon>
        <taxon>Dothideomycetes incertae sedis</taxon>
        <taxon>Eremomycetales</taxon>
        <taxon>Eremomycetaceae</taxon>
        <taxon>Eremomyces</taxon>
    </lineage>
</organism>
<dbReference type="GO" id="GO:0003677">
    <property type="term" value="F:DNA binding"/>
    <property type="evidence" value="ECO:0007669"/>
    <property type="project" value="UniProtKB-UniRule"/>
</dbReference>
<evidence type="ECO:0000256" key="1">
    <source>
        <dbReference type="ARBA" id="ARBA00023125"/>
    </source>
</evidence>
<dbReference type="EMBL" id="ML975150">
    <property type="protein sequence ID" value="KAF1816729.1"/>
    <property type="molecule type" value="Genomic_DNA"/>
</dbReference>
<keyword evidence="8" id="KW-1185">Reference proteome</keyword>
<evidence type="ECO:0000256" key="5">
    <source>
        <dbReference type="SAM" id="MobiDB-lite"/>
    </source>
</evidence>
<evidence type="ECO:0000313" key="8">
    <source>
        <dbReference type="Proteomes" id="UP000504638"/>
    </source>
</evidence>
<evidence type="ECO:0000313" key="9">
    <source>
        <dbReference type="RefSeq" id="XP_033538360.1"/>
    </source>
</evidence>
<dbReference type="GO" id="GO:0005634">
    <property type="term" value="C:nucleus"/>
    <property type="evidence" value="ECO:0007669"/>
    <property type="project" value="UniProtKB-SubCell"/>
</dbReference>
<accession>A0A6G1GFS9</accession>
<dbReference type="OrthoDB" id="10056939at2759"/>
<evidence type="ECO:0000259" key="6">
    <source>
        <dbReference type="PROSITE" id="PS50071"/>
    </source>
</evidence>
<dbReference type="GeneID" id="54418489"/>
<dbReference type="AlphaFoldDB" id="A0A6G1GFS9"/>
<dbReference type="RefSeq" id="XP_033538360.1">
    <property type="nucleotide sequence ID" value="XM_033677919.1"/>
</dbReference>
<dbReference type="InterPro" id="IPR050224">
    <property type="entry name" value="TALE_homeobox"/>
</dbReference>
<reference evidence="7 9" key="1">
    <citation type="submission" date="2020-01" db="EMBL/GenBank/DDBJ databases">
        <authorList>
            <consortium name="DOE Joint Genome Institute"/>
            <person name="Haridas S."/>
            <person name="Albert R."/>
            <person name="Binder M."/>
            <person name="Bloem J."/>
            <person name="Labutti K."/>
            <person name="Salamov A."/>
            <person name="Andreopoulos B."/>
            <person name="Baker S.E."/>
            <person name="Barry K."/>
            <person name="Bills G."/>
            <person name="Bluhm B.H."/>
            <person name="Cannon C."/>
            <person name="Castanera R."/>
            <person name="Culley D.E."/>
            <person name="Daum C."/>
            <person name="Ezra D."/>
            <person name="Gonzalez J.B."/>
            <person name="Henrissat B."/>
            <person name="Kuo A."/>
            <person name="Liang C."/>
            <person name="Lipzen A."/>
            <person name="Lutzoni F."/>
            <person name="Magnuson J."/>
            <person name="Mondo S."/>
            <person name="Nolan M."/>
            <person name="Ohm R."/>
            <person name="Pangilinan J."/>
            <person name="Park H.-J."/>
            <person name="Ramirez L."/>
            <person name="Alfaro M."/>
            <person name="Sun H."/>
            <person name="Tritt A."/>
            <person name="Yoshinaga Y."/>
            <person name="Zwiers L.-H."/>
            <person name="Turgeon B.G."/>
            <person name="Goodwin S.B."/>
            <person name="Spatafora J.W."/>
            <person name="Crous P.W."/>
            <person name="Grigoriev I.V."/>
        </authorList>
    </citation>
    <scope>NUCLEOTIDE SEQUENCE</scope>
    <source>
        <strain evidence="7 9">CBS 781.70</strain>
    </source>
</reference>
<dbReference type="SUPFAM" id="SSF46689">
    <property type="entry name" value="Homeodomain-like"/>
    <property type="match status" value="1"/>
</dbReference>
<sequence length="268" mass="30023">MTGLEKLAKHESTASFRPCASPHPVSSGPTLPSIRSLLEPIEGHMRGQNQTESPEASQNPPSKNHSHLGSWENNVSRHRGPSSVDHLGRSYRPVGSPNGIEPSSHLERHNSRLQPPLTPPQPRNSLSSHMSSFAHGSSMAPRPHPHTHVRHDSHWSPNVIPQDSSVSHGSHVHPYVYGHSASTAVHYPRRRRGNLPKEATKVLKQWFDENRESPYPTDEQKTMLQRATGLSMNQVNNWFINARRRLPGREVRSRTTTTTDIRTPPQPL</sequence>
<reference evidence="9" key="3">
    <citation type="submission" date="2025-04" db="UniProtKB">
        <authorList>
            <consortium name="RefSeq"/>
        </authorList>
    </citation>
    <scope>IDENTIFICATION</scope>
    <source>
        <strain evidence="9">CBS 781.70</strain>
    </source>
</reference>
<dbReference type="Pfam" id="PF05920">
    <property type="entry name" value="Homeobox_KN"/>
    <property type="match status" value="1"/>
</dbReference>
<feature type="compositionally biased region" description="Basic and acidic residues" evidence="5">
    <location>
        <begin position="1"/>
        <end position="12"/>
    </location>
</feature>
<protein>
    <recommendedName>
        <fullName evidence="6">Homeobox domain-containing protein</fullName>
    </recommendedName>
</protein>
<reference evidence="9" key="2">
    <citation type="submission" date="2020-04" db="EMBL/GenBank/DDBJ databases">
        <authorList>
            <consortium name="NCBI Genome Project"/>
        </authorList>
    </citation>
    <scope>NUCLEOTIDE SEQUENCE</scope>
    <source>
        <strain evidence="9">CBS 781.70</strain>
    </source>
</reference>
<proteinExistence type="predicted"/>
<evidence type="ECO:0000256" key="4">
    <source>
        <dbReference type="PROSITE-ProRule" id="PRU00108"/>
    </source>
</evidence>
<dbReference type="CDD" id="cd00086">
    <property type="entry name" value="homeodomain"/>
    <property type="match status" value="1"/>
</dbReference>
<dbReference type="PROSITE" id="PS50071">
    <property type="entry name" value="HOMEOBOX_2"/>
    <property type="match status" value="1"/>
</dbReference>
<keyword evidence="1 4" id="KW-0238">DNA-binding</keyword>
<evidence type="ECO:0000256" key="2">
    <source>
        <dbReference type="ARBA" id="ARBA00023155"/>
    </source>
</evidence>